<organism evidence="1 2">
    <name type="scientific">Rhizophagus irregularis</name>
    <dbReference type="NCBI Taxonomy" id="588596"/>
    <lineage>
        <taxon>Eukaryota</taxon>
        <taxon>Fungi</taxon>
        <taxon>Fungi incertae sedis</taxon>
        <taxon>Mucoromycota</taxon>
        <taxon>Glomeromycotina</taxon>
        <taxon>Glomeromycetes</taxon>
        <taxon>Glomerales</taxon>
        <taxon>Glomeraceae</taxon>
        <taxon>Rhizophagus</taxon>
    </lineage>
</organism>
<proteinExistence type="predicted"/>
<evidence type="ECO:0000313" key="2">
    <source>
        <dbReference type="Proteomes" id="UP000232722"/>
    </source>
</evidence>
<sequence length="107" mass="12243">MNHFTENVVYLAFVCEIALTVIVDVADGLVVKSLSVQQNVNYPLISSYEAASECILLWLKNSQNHEINVPSTQDSIVGYENDYIINEERRTMTKNMARFNNNTMYCE</sequence>
<reference evidence="1 2" key="1">
    <citation type="submission" date="2016-04" db="EMBL/GenBank/DDBJ databases">
        <title>Genome analyses suggest a sexual origin of heterokaryosis in a supposedly ancient asexual fungus.</title>
        <authorList>
            <person name="Ropars J."/>
            <person name="Sedzielewska K."/>
            <person name="Noel J."/>
            <person name="Charron P."/>
            <person name="Farinelli L."/>
            <person name="Marton T."/>
            <person name="Kruger M."/>
            <person name="Pelin A."/>
            <person name="Brachmann A."/>
            <person name="Corradi N."/>
        </authorList>
    </citation>
    <scope>NUCLEOTIDE SEQUENCE [LARGE SCALE GENOMIC DNA]</scope>
    <source>
        <strain evidence="1 2">A5</strain>
    </source>
</reference>
<protein>
    <submittedName>
        <fullName evidence="1">Uncharacterized protein</fullName>
    </submittedName>
</protein>
<dbReference type="Proteomes" id="UP000232722">
    <property type="component" value="Unassembled WGS sequence"/>
</dbReference>
<gene>
    <name evidence="1" type="ORF">RhiirA5_408366</name>
</gene>
<dbReference type="AlphaFoldDB" id="A0A2N0Q8J1"/>
<accession>A0A2N0Q8J1</accession>
<dbReference type="EMBL" id="LLXJ01000094">
    <property type="protein sequence ID" value="PKC15319.1"/>
    <property type="molecule type" value="Genomic_DNA"/>
</dbReference>
<dbReference type="VEuPathDB" id="FungiDB:RhiirA1_453292"/>
<name>A0A2N0Q8J1_9GLOM</name>
<reference evidence="1 2" key="2">
    <citation type="submission" date="2017-09" db="EMBL/GenBank/DDBJ databases">
        <title>Extensive intraspecific genome diversity in a model arbuscular mycorrhizal fungus.</title>
        <authorList>
            <person name="Chen E.C."/>
            <person name="Morin E."/>
            <person name="Beaudet D."/>
            <person name="Noel J."/>
            <person name="Ndikumana S."/>
            <person name="Charron P."/>
            <person name="St-Onge C."/>
            <person name="Giorgi J."/>
            <person name="Grigoriev I.V."/>
            <person name="Roux C."/>
            <person name="Martin F.M."/>
            <person name="Corradi N."/>
        </authorList>
    </citation>
    <scope>NUCLEOTIDE SEQUENCE [LARGE SCALE GENOMIC DNA]</scope>
    <source>
        <strain evidence="1 2">A5</strain>
    </source>
</reference>
<evidence type="ECO:0000313" key="1">
    <source>
        <dbReference type="EMBL" id="PKC15319.1"/>
    </source>
</evidence>
<comment type="caution">
    <text evidence="1">The sequence shown here is derived from an EMBL/GenBank/DDBJ whole genome shotgun (WGS) entry which is preliminary data.</text>
</comment>